<dbReference type="OrthoDB" id="9770306at2"/>
<dbReference type="Pfam" id="PF02754">
    <property type="entry name" value="CCG"/>
    <property type="match status" value="2"/>
</dbReference>
<keyword evidence="3" id="KW-0677">Repeat</keyword>
<keyword evidence="5" id="KW-0411">Iron-sulfur</keyword>
<dbReference type="PaxDb" id="289377-HL41_04185"/>
<keyword evidence="2" id="KW-0479">Metal-binding</keyword>
<keyword evidence="8" id="KW-1185">Reference proteome</keyword>
<evidence type="ECO:0000256" key="2">
    <source>
        <dbReference type="ARBA" id="ARBA00022723"/>
    </source>
</evidence>
<reference evidence="7 8" key="1">
    <citation type="journal article" date="2015" name="Genome Announc.">
        <title>Genome Sequence of a Sulfate-Reducing Thermophilic Bacterium, Thermodesulfobacterium commune DSM 2178T (Phylum Thermodesulfobacteria).</title>
        <authorList>
            <person name="Bhatnagar S."/>
            <person name="Badger J.H."/>
            <person name="Madupu R."/>
            <person name="Khouri H.M."/>
            <person name="O'Connor E.M."/>
            <person name="Robb F.T."/>
            <person name="Ward N.L."/>
            <person name="Eisen J.A."/>
        </authorList>
    </citation>
    <scope>NUCLEOTIDE SEQUENCE [LARGE SCALE GENOMIC DNA]</scope>
    <source>
        <strain evidence="7 8">DSM 2178</strain>
    </source>
</reference>
<dbReference type="Pfam" id="PF13183">
    <property type="entry name" value="Fer4_8"/>
    <property type="match status" value="1"/>
</dbReference>
<dbReference type="PROSITE" id="PS51379">
    <property type="entry name" value="4FE4S_FER_2"/>
    <property type="match status" value="2"/>
</dbReference>
<dbReference type="InterPro" id="IPR017900">
    <property type="entry name" value="4Fe4S_Fe_S_CS"/>
</dbReference>
<evidence type="ECO:0000256" key="1">
    <source>
        <dbReference type="ARBA" id="ARBA00022485"/>
    </source>
</evidence>
<dbReference type="eggNOG" id="COG0247">
    <property type="taxonomic scope" value="Bacteria"/>
</dbReference>
<dbReference type="HOGENOM" id="CLU_023081_0_1_0"/>
<accession>A0A075WUE6</accession>
<dbReference type="SUPFAM" id="SSF54862">
    <property type="entry name" value="4Fe-4S ferredoxins"/>
    <property type="match status" value="1"/>
</dbReference>
<dbReference type="RefSeq" id="WP_038060944.1">
    <property type="nucleotide sequence ID" value="NZ_CP008796.1"/>
</dbReference>
<evidence type="ECO:0000313" key="8">
    <source>
        <dbReference type="Proteomes" id="UP000028481"/>
    </source>
</evidence>
<evidence type="ECO:0000259" key="6">
    <source>
        <dbReference type="PROSITE" id="PS51379"/>
    </source>
</evidence>
<keyword evidence="4" id="KW-0408">Iron</keyword>
<evidence type="ECO:0000256" key="5">
    <source>
        <dbReference type="ARBA" id="ARBA00023014"/>
    </source>
</evidence>
<dbReference type="PANTHER" id="PTHR32479">
    <property type="entry name" value="GLYCOLATE OXIDASE IRON-SULFUR SUBUNIT"/>
    <property type="match status" value="1"/>
</dbReference>
<keyword evidence="1" id="KW-0004">4Fe-4S</keyword>
<evidence type="ECO:0000256" key="3">
    <source>
        <dbReference type="ARBA" id="ARBA00022737"/>
    </source>
</evidence>
<dbReference type="InterPro" id="IPR004017">
    <property type="entry name" value="Cys_rich_dom"/>
</dbReference>
<dbReference type="GO" id="GO:0051539">
    <property type="term" value="F:4 iron, 4 sulfur cluster binding"/>
    <property type="evidence" value="ECO:0007669"/>
    <property type="project" value="UniProtKB-KW"/>
</dbReference>
<evidence type="ECO:0000313" key="7">
    <source>
        <dbReference type="EMBL" id="AIH04033.1"/>
    </source>
</evidence>
<dbReference type="Gene3D" id="3.30.70.20">
    <property type="match status" value="1"/>
</dbReference>
<protein>
    <recommendedName>
        <fullName evidence="6">4Fe-4S ferredoxin-type domain-containing protein</fullName>
    </recommendedName>
</protein>
<sequence>MTSTVKNINANLCTRCGKCVPHCPTYRVFRSETYSPRGRLFFFQRGIYHQSLEACLFCGKCERVCPNRVGFVESGLEIIKDKKEPIILKEASDLIGGHPLQILSKLRFLDRFDKILPEKGKVNPKKIYSFKENQGKPDLLVYFSCDLKHLYPQVLEKFLSLLKKKGINVWVVEDSECCGAHFLSLGFPSLVKQRALKNLKVLQEVEAPVVFFCATCLWMFKKVYPKFFEGTSYEKDFLDLAKRGIFAYKALSLFGEEELKVLADRSKDSSVLFHLPCHLTEEFSLVKNKIKVSEFCCGSPKISLYWEGFPEKYKRVWIQNLVKVKVVATFCAGCFLNFNMVLSSPPQIKHWLELL</sequence>
<dbReference type="KEGG" id="tcm:HL41_04185"/>
<dbReference type="STRING" id="289377.HL41_04185"/>
<organism evidence="7 8">
    <name type="scientific">Thermodesulfobacterium commune DSM 2178</name>
    <dbReference type="NCBI Taxonomy" id="289377"/>
    <lineage>
        <taxon>Bacteria</taxon>
        <taxon>Pseudomonadati</taxon>
        <taxon>Thermodesulfobacteriota</taxon>
        <taxon>Thermodesulfobacteria</taxon>
        <taxon>Thermodesulfobacteriales</taxon>
        <taxon>Thermodesulfobacteriaceae</taxon>
        <taxon>Thermodesulfobacterium</taxon>
    </lineage>
</organism>
<proteinExistence type="predicted"/>
<feature type="domain" description="4Fe-4S ferredoxin-type" evidence="6">
    <location>
        <begin position="4"/>
        <end position="34"/>
    </location>
</feature>
<gene>
    <name evidence="7" type="ORF">HL41_04185</name>
</gene>
<dbReference type="PROSITE" id="PS00198">
    <property type="entry name" value="4FE4S_FER_1"/>
    <property type="match status" value="2"/>
</dbReference>
<feature type="domain" description="4Fe-4S ferredoxin-type" evidence="6">
    <location>
        <begin position="46"/>
        <end position="75"/>
    </location>
</feature>
<dbReference type="GO" id="GO:0016491">
    <property type="term" value="F:oxidoreductase activity"/>
    <property type="evidence" value="ECO:0007669"/>
    <property type="project" value="UniProtKB-ARBA"/>
</dbReference>
<dbReference type="EMBL" id="CP008796">
    <property type="protein sequence ID" value="AIH04033.1"/>
    <property type="molecule type" value="Genomic_DNA"/>
</dbReference>
<dbReference type="AlphaFoldDB" id="A0A075WUE6"/>
<dbReference type="InterPro" id="IPR017896">
    <property type="entry name" value="4Fe4S_Fe-S-bd"/>
</dbReference>
<evidence type="ECO:0000256" key="4">
    <source>
        <dbReference type="ARBA" id="ARBA00023004"/>
    </source>
</evidence>
<dbReference type="Proteomes" id="UP000028481">
    <property type="component" value="Chromosome"/>
</dbReference>
<dbReference type="PANTHER" id="PTHR32479:SF17">
    <property type="entry name" value="GLYCOLATE OXIDASE IRON-SULFUR SUBUNIT"/>
    <property type="match status" value="1"/>
</dbReference>
<dbReference type="GO" id="GO:0046872">
    <property type="term" value="F:metal ion binding"/>
    <property type="evidence" value="ECO:0007669"/>
    <property type="project" value="UniProtKB-KW"/>
</dbReference>
<name>A0A075WUE6_9BACT</name>